<proteinExistence type="predicted"/>
<evidence type="ECO:0000313" key="1">
    <source>
        <dbReference type="EMBL" id="HIV98592.1"/>
    </source>
</evidence>
<organism evidence="1 2">
    <name type="scientific">Candidatus Ornithospirochaeta avicola</name>
    <dbReference type="NCBI Taxonomy" id="2840896"/>
    <lineage>
        <taxon>Bacteria</taxon>
        <taxon>Pseudomonadati</taxon>
        <taxon>Spirochaetota</taxon>
        <taxon>Spirochaetia</taxon>
        <taxon>Spirochaetales</taxon>
        <taxon>Spirochaetaceae</taxon>
        <taxon>Spirochaetaceae incertae sedis</taxon>
        <taxon>Candidatus Ornithospirochaeta</taxon>
    </lineage>
</organism>
<accession>A0A9D1TMJ6</accession>
<evidence type="ECO:0000313" key="2">
    <source>
        <dbReference type="Proteomes" id="UP000823936"/>
    </source>
</evidence>
<reference evidence="1" key="1">
    <citation type="journal article" date="2021" name="PeerJ">
        <title>Extensive microbial diversity within the chicken gut microbiome revealed by metagenomics and culture.</title>
        <authorList>
            <person name="Gilroy R."/>
            <person name="Ravi A."/>
            <person name="Getino M."/>
            <person name="Pursley I."/>
            <person name="Horton D.L."/>
            <person name="Alikhan N.F."/>
            <person name="Baker D."/>
            <person name="Gharbi K."/>
            <person name="Hall N."/>
            <person name="Watson M."/>
            <person name="Adriaenssens E.M."/>
            <person name="Foster-Nyarko E."/>
            <person name="Jarju S."/>
            <person name="Secka A."/>
            <person name="Antonio M."/>
            <person name="Oren A."/>
            <person name="Chaudhuri R.R."/>
            <person name="La Ragione R."/>
            <person name="Hildebrand F."/>
            <person name="Pallen M.J."/>
        </authorList>
    </citation>
    <scope>NUCLEOTIDE SEQUENCE</scope>
    <source>
        <strain evidence="1">Gambia11-129</strain>
    </source>
</reference>
<comment type="caution">
    <text evidence="1">The sequence shown here is derived from an EMBL/GenBank/DDBJ whole genome shotgun (WGS) entry which is preliminary data.</text>
</comment>
<dbReference type="Proteomes" id="UP000823936">
    <property type="component" value="Unassembled WGS sequence"/>
</dbReference>
<protein>
    <submittedName>
        <fullName evidence="1">Uncharacterized protein</fullName>
    </submittedName>
</protein>
<gene>
    <name evidence="1" type="ORF">IAB12_02285</name>
</gene>
<reference evidence="1" key="2">
    <citation type="submission" date="2021-04" db="EMBL/GenBank/DDBJ databases">
        <authorList>
            <person name="Gilroy R."/>
        </authorList>
    </citation>
    <scope>NUCLEOTIDE SEQUENCE</scope>
    <source>
        <strain evidence="1">Gambia11-129</strain>
    </source>
</reference>
<sequence length="166" mass="18921">MKKIVFFLVLFFIVSSIYSVSFYYGVSGLGEADWADDAVSRKFSYGAVTIDAGISFFDDNYLAVGAEVSLSPFFEGVGIYLSSEPFSTASHPFSFISANKLLYTPRLMLGFEYIDDASWYLKSAIALLNFRDKHFAYEFFTPVFLFSIPKMEFAYGLYLMRVTYKF</sequence>
<dbReference type="AlphaFoldDB" id="A0A9D1TMJ6"/>
<name>A0A9D1TMJ6_9SPIO</name>
<dbReference type="EMBL" id="DXHU01000007">
    <property type="protein sequence ID" value="HIV98592.1"/>
    <property type="molecule type" value="Genomic_DNA"/>
</dbReference>